<feature type="compositionally biased region" description="Basic and acidic residues" evidence="1">
    <location>
        <begin position="277"/>
        <end position="287"/>
    </location>
</feature>
<feature type="compositionally biased region" description="Basic and acidic residues" evidence="1">
    <location>
        <begin position="304"/>
        <end position="335"/>
    </location>
</feature>
<reference evidence="2 3" key="1">
    <citation type="submission" date="2021-04" db="EMBL/GenBank/DDBJ databases">
        <authorList>
            <person name="Bliznina A."/>
        </authorList>
    </citation>
    <scope>NUCLEOTIDE SEQUENCE [LARGE SCALE GENOMIC DNA]</scope>
</reference>
<name>A0ABN7SM48_OIKDI</name>
<evidence type="ECO:0000313" key="3">
    <source>
        <dbReference type="Proteomes" id="UP001158576"/>
    </source>
</evidence>
<sequence>MAQFFEIAQSKTPSEEADRLFMEIEDIKKDILTHDKFTDALIVKAKSTKTPRFIVGNRGTRSEPREESCNQGKRAKRQRTVLRRQQILRPLESGGVEGENPPSDCGQDGAIQHQGSMFQQIKARESKIAELSSGGTDTSAVFKEVDPLTGEESYFMTQIGTSNMPEDDGDSLREMGKEFRAFVSDAKNQRMFKKDKLVRLLGNYKRAIFPEYPERAIIESILDELIRMPDMTRKDALLSLTPLMRPNVRQSFDRVLTMNSNHHVFKKMIGNPCDGSEDWRSEKDSKTGRGRRGGHNNGGQPKKQKTDHQGDGKNPETETATREAAEEAENHDLALRRARGSPTLGELLKTNKPKPREAAIAFFICFTTGARMKETLNLRVEVREVVTKDGNEFWRFHIRSSKTDPFCKRMETLTIPMDMRHGVPLALELRAQLKYRDSGLVLKILEGHTRIASDY</sequence>
<evidence type="ECO:0000256" key="1">
    <source>
        <dbReference type="SAM" id="MobiDB-lite"/>
    </source>
</evidence>
<proteinExistence type="predicted"/>
<gene>
    <name evidence="2" type="ORF">OKIOD_LOCUS8707</name>
</gene>
<evidence type="ECO:0000313" key="2">
    <source>
        <dbReference type="EMBL" id="CAG5101499.1"/>
    </source>
</evidence>
<dbReference type="EMBL" id="OU015570">
    <property type="protein sequence ID" value="CAG5101499.1"/>
    <property type="molecule type" value="Genomic_DNA"/>
</dbReference>
<organism evidence="2 3">
    <name type="scientific">Oikopleura dioica</name>
    <name type="common">Tunicate</name>
    <dbReference type="NCBI Taxonomy" id="34765"/>
    <lineage>
        <taxon>Eukaryota</taxon>
        <taxon>Metazoa</taxon>
        <taxon>Chordata</taxon>
        <taxon>Tunicata</taxon>
        <taxon>Appendicularia</taxon>
        <taxon>Copelata</taxon>
        <taxon>Oikopleuridae</taxon>
        <taxon>Oikopleura</taxon>
    </lineage>
</organism>
<protein>
    <submittedName>
        <fullName evidence="2">Oidioi.mRNA.OKI2018_I69.YSR.g17149.t1.cds</fullName>
    </submittedName>
</protein>
<keyword evidence="3" id="KW-1185">Reference proteome</keyword>
<accession>A0ABN7SM48</accession>
<feature type="region of interest" description="Disordered" evidence="1">
    <location>
        <begin position="54"/>
        <end position="77"/>
    </location>
</feature>
<feature type="region of interest" description="Disordered" evidence="1">
    <location>
        <begin position="269"/>
        <end position="349"/>
    </location>
</feature>
<dbReference type="Proteomes" id="UP001158576">
    <property type="component" value="Chromosome YSR"/>
</dbReference>